<dbReference type="InterPro" id="IPR008325">
    <property type="entry name" value="EipA-like"/>
</dbReference>
<gene>
    <name evidence="3" type="ORF">SAMN05660686_03398</name>
</gene>
<dbReference type="Pfam" id="PF06577">
    <property type="entry name" value="EipA"/>
    <property type="match status" value="1"/>
</dbReference>
<evidence type="ECO:0000256" key="2">
    <source>
        <dbReference type="SAM" id="SignalP"/>
    </source>
</evidence>
<comment type="caution">
    <text evidence="3">The sequence shown here is derived from an EMBL/GenBank/DDBJ whole genome shotgun (WGS) entry which is preliminary data.</text>
</comment>
<evidence type="ECO:0008006" key="5">
    <source>
        <dbReference type="Google" id="ProtNLM"/>
    </source>
</evidence>
<sequence>MTRWLSAAALVLTALLFMPAGAEAQTATTGGSSSSETSSSSTTSGAKTYSEPEVVSAAKDLFGETTEGLAKVIEKVFADMGEPSAYIAGSEYSGAIVVGLRYGEGMLNKAGGGQSKVFWQGPSLGFDLGGNASKVFVLVYNLDSPDQIYRRIPGVEGSYYFFAGVGVNYQSDGELTLAPIRTGVGLRSGVNIGYLHYGREFSWFPF</sequence>
<protein>
    <recommendedName>
        <fullName evidence="5">DUF1134 domain-containing protein</fullName>
    </recommendedName>
</protein>
<dbReference type="RefSeq" id="WP_215906133.1">
    <property type="nucleotide sequence ID" value="NZ_FNBW01000010.1"/>
</dbReference>
<dbReference type="Proteomes" id="UP000198615">
    <property type="component" value="Unassembled WGS sequence"/>
</dbReference>
<keyword evidence="4" id="KW-1185">Reference proteome</keyword>
<dbReference type="EMBL" id="FNBW01000010">
    <property type="protein sequence ID" value="SDG10805.1"/>
    <property type="molecule type" value="Genomic_DNA"/>
</dbReference>
<keyword evidence="2" id="KW-0732">Signal</keyword>
<feature type="region of interest" description="Disordered" evidence="1">
    <location>
        <begin position="26"/>
        <end position="49"/>
    </location>
</feature>
<proteinExistence type="predicted"/>
<dbReference type="AlphaFoldDB" id="A0A8G2BLU5"/>
<evidence type="ECO:0000313" key="4">
    <source>
        <dbReference type="Proteomes" id="UP000198615"/>
    </source>
</evidence>
<name>A0A8G2BLU5_9PROT</name>
<evidence type="ECO:0000256" key="1">
    <source>
        <dbReference type="SAM" id="MobiDB-lite"/>
    </source>
</evidence>
<feature type="signal peptide" evidence="2">
    <location>
        <begin position="1"/>
        <end position="24"/>
    </location>
</feature>
<accession>A0A8G2BLU5</accession>
<feature type="chain" id="PRO_5034738575" description="DUF1134 domain-containing protein" evidence="2">
    <location>
        <begin position="25"/>
        <end position="206"/>
    </location>
</feature>
<feature type="compositionally biased region" description="Low complexity" evidence="1">
    <location>
        <begin position="26"/>
        <end position="46"/>
    </location>
</feature>
<organism evidence="3 4">
    <name type="scientific">Thalassobaculum litoreum DSM 18839</name>
    <dbReference type="NCBI Taxonomy" id="1123362"/>
    <lineage>
        <taxon>Bacteria</taxon>
        <taxon>Pseudomonadati</taxon>
        <taxon>Pseudomonadota</taxon>
        <taxon>Alphaproteobacteria</taxon>
        <taxon>Rhodospirillales</taxon>
        <taxon>Thalassobaculaceae</taxon>
        <taxon>Thalassobaculum</taxon>
    </lineage>
</organism>
<reference evidence="3 4" key="1">
    <citation type="submission" date="2016-10" db="EMBL/GenBank/DDBJ databases">
        <authorList>
            <person name="Varghese N."/>
            <person name="Submissions S."/>
        </authorList>
    </citation>
    <scope>NUCLEOTIDE SEQUENCE [LARGE SCALE GENOMIC DNA]</scope>
    <source>
        <strain evidence="3 4">DSM 18839</strain>
    </source>
</reference>
<evidence type="ECO:0000313" key="3">
    <source>
        <dbReference type="EMBL" id="SDG10805.1"/>
    </source>
</evidence>